<keyword evidence="3 5" id="KW-1133">Transmembrane helix</keyword>
<dbReference type="RefSeq" id="WP_072493463.1">
    <property type="nucleotide sequence ID" value="NZ_LT009719.1"/>
</dbReference>
<comment type="subcellular location">
    <subcellularLocation>
        <location evidence="1">Membrane</location>
        <topology evidence="1">Multi-pass membrane protein</topology>
    </subcellularLocation>
</comment>
<evidence type="ECO:0000256" key="2">
    <source>
        <dbReference type="ARBA" id="ARBA00022692"/>
    </source>
</evidence>
<evidence type="ECO:0000313" key="7">
    <source>
        <dbReference type="EMBL" id="CUW96943.1"/>
    </source>
</evidence>
<feature type="domain" description="Integral membrane bound transporter" evidence="6">
    <location>
        <begin position="390"/>
        <end position="510"/>
    </location>
</feature>
<keyword evidence="4 5" id="KW-0472">Membrane</keyword>
<feature type="transmembrane region" description="Helical" evidence="5">
    <location>
        <begin position="141"/>
        <end position="159"/>
    </location>
</feature>
<comment type="caution">
    <text evidence="7">The sequence shown here is derived from an EMBL/GenBank/DDBJ whole genome shotgun (WGS) entry which is preliminary data.</text>
</comment>
<dbReference type="InterPro" id="IPR049453">
    <property type="entry name" value="Memb_transporter_dom"/>
</dbReference>
<feature type="transmembrane region" description="Helical" evidence="5">
    <location>
        <begin position="469"/>
        <end position="487"/>
    </location>
</feature>
<accession>A0A9W5F1U0</accession>
<evidence type="ECO:0000256" key="3">
    <source>
        <dbReference type="ARBA" id="ARBA00022989"/>
    </source>
</evidence>
<feature type="transmembrane region" description="Helical" evidence="5">
    <location>
        <begin position="432"/>
        <end position="463"/>
    </location>
</feature>
<evidence type="ECO:0000259" key="6">
    <source>
        <dbReference type="Pfam" id="PF13515"/>
    </source>
</evidence>
<gene>
    <name evidence="7" type="ORF">AGR2A_Lc20060</name>
</gene>
<dbReference type="Pfam" id="PF13515">
    <property type="entry name" value="FUSC_2"/>
    <property type="match status" value="1"/>
</dbReference>
<evidence type="ECO:0000256" key="5">
    <source>
        <dbReference type="SAM" id="Phobius"/>
    </source>
</evidence>
<evidence type="ECO:0000256" key="4">
    <source>
        <dbReference type="ARBA" id="ARBA00023136"/>
    </source>
</evidence>
<evidence type="ECO:0000313" key="8">
    <source>
        <dbReference type="Proteomes" id="UP000191933"/>
    </source>
</evidence>
<name>A0A9W5F1U0_9HYPH</name>
<feature type="transmembrane region" description="Helical" evidence="5">
    <location>
        <begin position="165"/>
        <end position="186"/>
    </location>
</feature>
<sequence length="629" mass="68022">MTKTNFIFRSGLPLLRRATAFLRWAARRLELRSFGLVPEQFNLAEGYRAAVAVAAPLILAVSTGNAKLGWAVFAAFWTCLCDAPGPDRLRRRNLAFFVICGAVVALTGSWLASLAPAAGMAAGPFLVVVCVIGAGRVAYGGPLGTLLAVVAVVAVGFPGPVDQALMQALAFLLGSAWAYLLINALWRIDPLLPLSRGTGAVVLRLLDMAESLAALGERPHRDERWHSEHAEHRRSVRMAIERLRGLLARYAAETRAIEPYERALKAGEAMFGALIALDQAFIDRVGPSAERLAVVRAYKRALVSWNSALRSGSMDAIKRSMKRSQRLQESVTDDVFVGCAIVLRAALKDVSTPLEDAAVSQVKSARQPHRLPVLALRQALRQAAGLIAVYYAAVVFHLGYPYWAAMAVVVVLQGGARVTWTRCLERILGSLVGGTLALALFYAISNPLALSGIAIALAAVAIALRSVNYTVFVVFLTMLFVIVTEMLQPGVGIASARMLDNVVGSTAALLAVFLLWPDFGASVKQRVLQGIEANRAYFDAVQAGKPFMEIEAARRQAGISSVEAEAALHDLGGIMRRIWFVDVYTSDLRQMRNVAGQAAIAWHRHIAIREEKKVCEPGCVCLNEDRSCS</sequence>
<keyword evidence="2 5" id="KW-0812">Transmembrane</keyword>
<dbReference type="AlphaFoldDB" id="A0A9W5F1U0"/>
<evidence type="ECO:0000256" key="1">
    <source>
        <dbReference type="ARBA" id="ARBA00004141"/>
    </source>
</evidence>
<proteinExistence type="predicted"/>
<reference evidence="7 8" key="1">
    <citation type="submission" date="2016-01" db="EMBL/GenBank/DDBJ databases">
        <authorList>
            <person name="Regsiter A."/>
            <person name="william w."/>
        </authorList>
    </citation>
    <scope>NUCLEOTIDE SEQUENCE [LARGE SCALE GENOMIC DNA]</scope>
    <source>
        <strain evidence="7 8">CFBP 5494</strain>
    </source>
</reference>
<dbReference type="EMBL" id="FBVY01000031">
    <property type="protein sequence ID" value="CUW96943.1"/>
    <property type="molecule type" value="Genomic_DNA"/>
</dbReference>
<dbReference type="GO" id="GO:0016020">
    <property type="term" value="C:membrane"/>
    <property type="evidence" value="ECO:0007669"/>
    <property type="project" value="UniProtKB-SubCell"/>
</dbReference>
<dbReference type="Proteomes" id="UP000191933">
    <property type="component" value="Unassembled WGS sequence"/>
</dbReference>
<protein>
    <recommendedName>
        <fullName evidence="6">Integral membrane bound transporter domain-containing protein</fullName>
    </recommendedName>
</protein>
<feature type="transmembrane region" description="Helical" evidence="5">
    <location>
        <begin position="94"/>
        <end position="111"/>
    </location>
</feature>
<feature type="transmembrane region" description="Helical" evidence="5">
    <location>
        <begin position="499"/>
        <end position="516"/>
    </location>
</feature>
<feature type="transmembrane region" description="Helical" evidence="5">
    <location>
        <begin position="117"/>
        <end position="134"/>
    </location>
</feature>
<organism evidence="7 8">
    <name type="scientific">Agrobacterium genomosp. 2 str. CFBP 5494</name>
    <dbReference type="NCBI Taxonomy" id="1183436"/>
    <lineage>
        <taxon>Bacteria</taxon>
        <taxon>Pseudomonadati</taxon>
        <taxon>Pseudomonadota</taxon>
        <taxon>Alphaproteobacteria</taxon>
        <taxon>Hyphomicrobiales</taxon>
        <taxon>Rhizobiaceae</taxon>
        <taxon>Rhizobium/Agrobacterium group</taxon>
        <taxon>Agrobacterium</taxon>
        <taxon>Agrobacterium tumefaciens complex</taxon>
    </lineage>
</organism>
<keyword evidence="8" id="KW-1185">Reference proteome</keyword>